<evidence type="ECO:0000256" key="1">
    <source>
        <dbReference type="SAM" id="MobiDB-lite"/>
    </source>
</evidence>
<dbReference type="Proteomes" id="UP000033699">
    <property type="component" value="Unassembled WGS sequence"/>
</dbReference>
<proteinExistence type="predicted"/>
<keyword evidence="3" id="KW-1185">Reference proteome</keyword>
<organism evidence="2 3">
    <name type="scientific">Streptomyces rubellomurinus (strain ATCC 31215)</name>
    <dbReference type="NCBI Taxonomy" id="359131"/>
    <lineage>
        <taxon>Bacteria</taxon>
        <taxon>Bacillati</taxon>
        <taxon>Actinomycetota</taxon>
        <taxon>Actinomycetes</taxon>
        <taxon>Kitasatosporales</taxon>
        <taxon>Streptomycetaceae</taxon>
        <taxon>Streptomyces</taxon>
    </lineage>
</organism>
<reference evidence="2 3" key="1">
    <citation type="submission" date="2015-02" db="EMBL/GenBank/DDBJ databases">
        <authorList>
            <person name="Ju K.-S."/>
            <person name="Doroghazi J.R."/>
            <person name="Metcalf W."/>
        </authorList>
    </citation>
    <scope>NUCLEOTIDE SEQUENCE [LARGE SCALE GENOMIC DNA]</scope>
    <source>
        <strain evidence="2 3">ATCC 31215</strain>
    </source>
</reference>
<evidence type="ECO:0000313" key="2">
    <source>
        <dbReference type="EMBL" id="KJS61671.1"/>
    </source>
</evidence>
<dbReference type="EMBL" id="JZKH01000023">
    <property type="protein sequence ID" value="KJS61671.1"/>
    <property type="molecule type" value="Genomic_DNA"/>
</dbReference>
<evidence type="ECO:0000313" key="3">
    <source>
        <dbReference type="Proteomes" id="UP000033699"/>
    </source>
</evidence>
<name>A0A0F2TGK0_STRR3</name>
<comment type="caution">
    <text evidence="2">The sequence shown here is derived from an EMBL/GenBank/DDBJ whole genome shotgun (WGS) entry which is preliminary data.</text>
</comment>
<sequence length="121" mass="11979">MVGVVDGAVGRDGVHEGGAVLGDEQRQAERAVQGEQGLGQAGGVDRPAHGGDVLVGEVERDVLGAGPGRGRAAAVAVVAGEALAARQMGDDGRVVVVEAERVDRAGDLGEVAAVHRGGARS</sequence>
<feature type="region of interest" description="Disordered" evidence="1">
    <location>
        <begin position="1"/>
        <end position="51"/>
    </location>
</feature>
<accession>A0A0F2TGK0</accession>
<gene>
    <name evidence="2" type="ORF">VM95_13935</name>
</gene>
<protein>
    <submittedName>
        <fullName evidence="2">Uncharacterized protein</fullName>
    </submittedName>
</protein>
<dbReference type="PATRIC" id="fig|359131.3.peg.3051"/>
<dbReference type="AlphaFoldDB" id="A0A0F2TGK0"/>